<dbReference type="InterPro" id="IPR056524">
    <property type="entry name" value="KIF6/9_C"/>
</dbReference>
<dbReference type="Proteomes" id="UP000070544">
    <property type="component" value="Unassembled WGS sequence"/>
</dbReference>
<evidence type="ECO:0000256" key="4">
    <source>
        <dbReference type="ARBA" id="ARBA00022840"/>
    </source>
</evidence>
<feature type="region of interest" description="Disordered" evidence="9">
    <location>
        <begin position="515"/>
        <end position="564"/>
    </location>
</feature>
<dbReference type="PANTHER" id="PTHR47968">
    <property type="entry name" value="CENTROMERE PROTEIN E"/>
    <property type="match status" value="1"/>
</dbReference>
<keyword evidence="12" id="KW-1185">Reference proteome</keyword>
<dbReference type="InterPro" id="IPR036961">
    <property type="entry name" value="Kinesin_motor_dom_sf"/>
</dbReference>
<evidence type="ECO:0000256" key="2">
    <source>
        <dbReference type="ARBA" id="ARBA00022701"/>
    </source>
</evidence>
<dbReference type="Pfam" id="PF00225">
    <property type="entry name" value="Kinesin"/>
    <property type="match status" value="1"/>
</dbReference>
<dbReference type="PANTHER" id="PTHR47968:SF62">
    <property type="entry name" value="KINESIN FAMILY MEMBER 5A"/>
    <property type="match status" value="1"/>
</dbReference>
<keyword evidence="1" id="KW-0597">Phosphoprotein</keyword>
<dbReference type="Pfam" id="PF23735">
    <property type="entry name" value="KIF9"/>
    <property type="match status" value="1"/>
</dbReference>
<dbReference type="PROSITE" id="PS50067">
    <property type="entry name" value="KINESIN_MOTOR_2"/>
    <property type="match status" value="1"/>
</dbReference>
<dbReference type="SMART" id="SM00129">
    <property type="entry name" value="KISc"/>
    <property type="match status" value="1"/>
</dbReference>
<dbReference type="EMBL" id="KQ965764">
    <property type="protein sequence ID" value="KXS15145.1"/>
    <property type="molecule type" value="Genomic_DNA"/>
</dbReference>
<feature type="compositionally biased region" description="Low complexity" evidence="9">
    <location>
        <begin position="477"/>
        <end position="492"/>
    </location>
</feature>
<dbReference type="AlphaFoldDB" id="A0A139AFE8"/>
<reference evidence="11 12" key="1">
    <citation type="journal article" date="2015" name="Genome Biol. Evol.">
        <title>Phylogenomic analyses indicate that early fungi evolved digesting cell walls of algal ancestors of land plants.</title>
        <authorList>
            <person name="Chang Y."/>
            <person name="Wang S."/>
            <person name="Sekimoto S."/>
            <person name="Aerts A.L."/>
            <person name="Choi C."/>
            <person name="Clum A."/>
            <person name="LaButti K.M."/>
            <person name="Lindquist E.A."/>
            <person name="Yee Ngan C."/>
            <person name="Ohm R.A."/>
            <person name="Salamov A.A."/>
            <person name="Grigoriev I.V."/>
            <person name="Spatafora J.W."/>
            <person name="Berbee M.L."/>
        </authorList>
    </citation>
    <scope>NUCLEOTIDE SEQUENCE [LARGE SCALE GENOMIC DNA]</scope>
    <source>
        <strain evidence="11 12">JEL478</strain>
    </source>
</reference>
<feature type="region of interest" description="Disordered" evidence="9">
    <location>
        <begin position="584"/>
        <end position="636"/>
    </location>
</feature>
<dbReference type="GO" id="GO:0008017">
    <property type="term" value="F:microtubule binding"/>
    <property type="evidence" value="ECO:0007669"/>
    <property type="project" value="InterPro"/>
</dbReference>
<keyword evidence="6 7" id="KW-0505">Motor protein</keyword>
<dbReference type="GO" id="GO:0005524">
    <property type="term" value="F:ATP binding"/>
    <property type="evidence" value="ECO:0007669"/>
    <property type="project" value="UniProtKB-UniRule"/>
</dbReference>
<dbReference type="SUPFAM" id="SSF52540">
    <property type="entry name" value="P-loop containing nucleoside triphosphate hydrolases"/>
    <property type="match status" value="1"/>
</dbReference>
<proteinExistence type="inferred from homology"/>
<organism evidence="11 12">
    <name type="scientific">Gonapodya prolifera (strain JEL478)</name>
    <name type="common">Monoblepharis prolifera</name>
    <dbReference type="NCBI Taxonomy" id="1344416"/>
    <lineage>
        <taxon>Eukaryota</taxon>
        <taxon>Fungi</taxon>
        <taxon>Fungi incertae sedis</taxon>
        <taxon>Chytridiomycota</taxon>
        <taxon>Chytridiomycota incertae sedis</taxon>
        <taxon>Monoblepharidomycetes</taxon>
        <taxon>Monoblepharidales</taxon>
        <taxon>Gonapodyaceae</taxon>
        <taxon>Gonapodya</taxon>
    </lineage>
</organism>
<sequence length="809" mass="90328">MNSSYGSGVGPQRNIRVVLRTRPTAEFAGDIIKLQPGGKSVNIHIPKDPTGEGGHINNKQENWDFRFDNVYHNVGQETLYDECAAPLVKGMFQGLNGTIMAYGQTGAGKTFTMAGATENYKHRGLIPRVISQVFKEISEKPQMAATVWVSYLEIYQEQIVDLLTTVDGAEDSTSALIVVDDKSGGASVRGLNLMIANNEEDALNYLFEGETNKSISEHQMNKVSSRSHCIFTLHIEARSRQENSEKVLYSKMNLVDLAGSERISKTQTTGTSLREAMYINKSLTFLEQVVIALADRRREHIPYRQSKLTNVLRDSLGGNCNTLVIACIWGERQHIEETVSTLRFASRMMCVTNTPTVNVQYDPMALIKKYEKEVKDLRQELAMHDTLANRSHAQYEPMSESQKFELQKQVKNYLDHDNEDLEIASLRQIKETYAQFRVLYKYLEAELEDLKRSGRDPRMHGGVLMPTTTQVLPVDKSSSTSLSVSASDTATTKAGALDLEKDEGVGELEGGFAIGLMPSSARPQPSKVGAKDIKSSDKIKKKPTKTDKRLGSNPTLSEPQSRQLNNDIPALAIETVLPSSPRASFPNDSTLLPTSLPPLSSKGTALSTRASNADQPVTLSPPPRSEEFESFKKGKGAETSKILTENKVALCEKRRLAKEAAEAVNETKREIDDVRDILERKSMELNAAVADTGNRIIDEEEHKLLDRLKFLKGQYRERYATLREARGEVDYCDRLVDQCRRKLIQEFEQHYAVTFGVASVGAGLVGEEDILDVAEKFEIMQLQRMSQEEAEPSAVTFFNARRKLKKRVT</sequence>
<dbReference type="GO" id="GO:0003777">
    <property type="term" value="F:microtubule motor activity"/>
    <property type="evidence" value="ECO:0007669"/>
    <property type="project" value="InterPro"/>
</dbReference>
<keyword evidence="4 6" id="KW-0067">ATP-binding</keyword>
<protein>
    <recommendedName>
        <fullName evidence="7">Kinesin-like protein</fullName>
    </recommendedName>
</protein>
<feature type="compositionally biased region" description="Polar residues" evidence="9">
    <location>
        <begin position="552"/>
        <end position="564"/>
    </location>
</feature>
<dbReference type="InterPro" id="IPR019821">
    <property type="entry name" value="Kinesin_motor_CS"/>
</dbReference>
<feature type="coiled-coil region" evidence="8">
    <location>
        <begin position="657"/>
        <end position="684"/>
    </location>
</feature>
<evidence type="ECO:0000256" key="7">
    <source>
        <dbReference type="RuleBase" id="RU000394"/>
    </source>
</evidence>
<evidence type="ECO:0000256" key="6">
    <source>
        <dbReference type="PROSITE-ProRule" id="PRU00283"/>
    </source>
</evidence>
<keyword evidence="2 7" id="KW-0493">Microtubule</keyword>
<gene>
    <name evidence="11" type="ORF">M427DRAFT_497752</name>
</gene>
<evidence type="ECO:0000256" key="1">
    <source>
        <dbReference type="ARBA" id="ARBA00022553"/>
    </source>
</evidence>
<evidence type="ECO:0000256" key="5">
    <source>
        <dbReference type="ARBA" id="ARBA00023054"/>
    </source>
</evidence>
<feature type="region of interest" description="Disordered" evidence="9">
    <location>
        <begin position="474"/>
        <end position="502"/>
    </location>
</feature>
<accession>A0A139AFE8</accession>
<evidence type="ECO:0000256" key="8">
    <source>
        <dbReference type="SAM" id="Coils"/>
    </source>
</evidence>
<dbReference type="OMA" id="LMFACIW"/>
<keyword evidence="3 6" id="KW-0547">Nucleotide-binding</keyword>
<feature type="compositionally biased region" description="Polar residues" evidence="9">
    <location>
        <begin position="602"/>
        <end position="618"/>
    </location>
</feature>
<feature type="compositionally biased region" description="Basic and acidic residues" evidence="9">
    <location>
        <begin position="624"/>
        <end position="636"/>
    </location>
</feature>
<keyword evidence="5 8" id="KW-0175">Coiled coil</keyword>
<dbReference type="PROSITE" id="PS00411">
    <property type="entry name" value="KINESIN_MOTOR_1"/>
    <property type="match status" value="1"/>
</dbReference>
<feature type="binding site" evidence="6">
    <location>
        <begin position="103"/>
        <end position="110"/>
    </location>
    <ligand>
        <name>ATP</name>
        <dbReference type="ChEBI" id="CHEBI:30616"/>
    </ligand>
</feature>
<dbReference type="Gene3D" id="3.40.850.10">
    <property type="entry name" value="Kinesin motor domain"/>
    <property type="match status" value="1"/>
</dbReference>
<dbReference type="STRING" id="1344416.A0A139AFE8"/>
<name>A0A139AFE8_GONPJ</name>
<evidence type="ECO:0000313" key="12">
    <source>
        <dbReference type="Proteomes" id="UP000070544"/>
    </source>
</evidence>
<dbReference type="OrthoDB" id="3176171at2759"/>
<dbReference type="PRINTS" id="PR00380">
    <property type="entry name" value="KINESINHEAVY"/>
</dbReference>
<comment type="similarity">
    <text evidence="6 7">Belongs to the TRAFAC class myosin-kinesin ATPase superfamily. Kinesin family.</text>
</comment>
<feature type="compositionally biased region" description="Low complexity" evidence="9">
    <location>
        <begin position="589"/>
        <end position="601"/>
    </location>
</feature>
<dbReference type="InterPro" id="IPR001752">
    <property type="entry name" value="Kinesin_motor_dom"/>
</dbReference>
<evidence type="ECO:0000256" key="3">
    <source>
        <dbReference type="ARBA" id="ARBA00022741"/>
    </source>
</evidence>
<feature type="domain" description="Kinesin motor" evidence="10">
    <location>
        <begin position="14"/>
        <end position="351"/>
    </location>
</feature>
<dbReference type="GO" id="GO:0005874">
    <property type="term" value="C:microtubule"/>
    <property type="evidence" value="ECO:0007669"/>
    <property type="project" value="UniProtKB-KW"/>
</dbReference>
<feature type="compositionally biased region" description="Basic and acidic residues" evidence="9">
    <location>
        <begin position="529"/>
        <end position="550"/>
    </location>
</feature>
<evidence type="ECO:0000259" key="10">
    <source>
        <dbReference type="PROSITE" id="PS50067"/>
    </source>
</evidence>
<evidence type="ECO:0000313" key="11">
    <source>
        <dbReference type="EMBL" id="KXS15145.1"/>
    </source>
</evidence>
<evidence type="ECO:0000256" key="9">
    <source>
        <dbReference type="SAM" id="MobiDB-lite"/>
    </source>
</evidence>
<dbReference type="InterPro" id="IPR027417">
    <property type="entry name" value="P-loop_NTPase"/>
</dbReference>
<dbReference type="InterPro" id="IPR027640">
    <property type="entry name" value="Kinesin-like_fam"/>
</dbReference>
<dbReference type="GO" id="GO:0007018">
    <property type="term" value="P:microtubule-based movement"/>
    <property type="evidence" value="ECO:0007669"/>
    <property type="project" value="InterPro"/>
</dbReference>